<keyword evidence="2" id="KW-0732">Signal</keyword>
<name>A0ABQ1BTV3_9MYCO</name>
<feature type="domain" description="DUF732" evidence="3">
    <location>
        <begin position="30"/>
        <end position="102"/>
    </location>
</feature>
<gene>
    <name evidence="4" type="ORF">MKUB_46570</name>
</gene>
<dbReference type="Proteomes" id="UP000465306">
    <property type="component" value="Unassembled WGS sequence"/>
</dbReference>
<reference evidence="4 5" key="1">
    <citation type="journal article" date="2019" name="Emerg. Microbes Infect.">
        <title>Comprehensive subspecies identification of 175 nontuberculous mycobacteria species based on 7547 genomic profiles.</title>
        <authorList>
            <person name="Matsumoto Y."/>
            <person name="Kinjo T."/>
            <person name="Motooka D."/>
            <person name="Nabeya D."/>
            <person name="Jung N."/>
            <person name="Uechi K."/>
            <person name="Horii T."/>
            <person name="Iida T."/>
            <person name="Fujita J."/>
            <person name="Nakamura S."/>
        </authorList>
    </citation>
    <scope>NUCLEOTIDE SEQUENCE [LARGE SCALE GENOMIC DNA]</scope>
    <source>
        <strain evidence="4 5">JCM 13573</strain>
    </source>
</reference>
<sequence>MQGDVMVVKAIALLALLIGLAAPASADSTDDAFITNLNTSGMNYGAPDKAIQVAKTVVCGTLSTNPNTSNADLITKVTDATSWPPKNAAYFTGAAIQAYCPQYGSLTPPSLPSRGPGAPTSPSVPAPPTTPSVQSAAYQQR</sequence>
<dbReference type="EMBL" id="BLKU01000005">
    <property type="protein sequence ID" value="GFG67167.1"/>
    <property type="molecule type" value="Genomic_DNA"/>
</dbReference>
<proteinExistence type="predicted"/>
<keyword evidence="5" id="KW-1185">Reference proteome</keyword>
<dbReference type="InterPro" id="IPR007969">
    <property type="entry name" value="DUF732"/>
</dbReference>
<dbReference type="Pfam" id="PF05305">
    <property type="entry name" value="DUF732"/>
    <property type="match status" value="1"/>
</dbReference>
<comment type="caution">
    <text evidence="4">The sequence shown here is derived from an EMBL/GenBank/DDBJ whole genome shotgun (WGS) entry which is preliminary data.</text>
</comment>
<feature type="signal peptide" evidence="2">
    <location>
        <begin position="1"/>
        <end position="26"/>
    </location>
</feature>
<feature type="chain" id="PRO_5047123678" description="DUF732 domain-containing protein" evidence="2">
    <location>
        <begin position="27"/>
        <end position="141"/>
    </location>
</feature>
<protein>
    <recommendedName>
        <fullName evidence="3">DUF732 domain-containing protein</fullName>
    </recommendedName>
</protein>
<feature type="region of interest" description="Disordered" evidence="1">
    <location>
        <begin position="107"/>
        <end position="141"/>
    </location>
</feature>
<evidence type="ECO:0000256" key="1">
    <source>
        <dbReference type="SAM" id="MobiDB-lite"/>
    </source>
</evidence>
<accession>A0ABQ1BTV3</accession>
<evidence type="ECO:0000313" key="5">
    <source>
        <dbReference type="Proteomes" id="UP000465306"/>
    </source>
</evidence>
<evidence type="ECO:0000259" key="3">
    <source>
        <dbReference type="Pfam" id="PF05305"/>
    </source>
</evidence>
<evidence type="ECO:0000313" key="4">
    <source>
        <dbReference type="EMBL" id="GFG67167.1"/>
    </source>
</evidence>
<evidence type="ECO:0000256" key="2">
    <source>
        <dbReference type="SAM" id="SignalP"/>
    </source>
</evidence>
<organism evidence="4 5">
    <name type="scientific">Mycobacterium kubicae</name>
    <dbReference type="NCBI Taxonomy" id="120959"/>
    <lineage>
        <taxon>Bacteria</taxon>
        <taxon>Bacillati</taxon>
        <taxon>Actinomycetota</taxon>
        <taxon>Actinomycetes</taxon>
        <taxon>Mycobacteriales</taxon>
        <taxon>Mycobacteriaceae</taxon>
        <taxon>Mycobacterium</taxon>
        <taxon>Mycobacterium simiae complex</taxon>
    </lineage>
</organism>
<dbReference type="RefSeq" id="WP_241007774.1">
    <property type="nucleotide sequence ID" value="NZ_BLKU01000005.1"/>
</dbReference>